<name>A0AAQ3RBK2_9PEZI</name>
<keyword evidence="4 6" id="KW-0472">Membrane</keyword>
<evidence type="ECO:0000259" key="7">
    <source>
        <dbReference type="PROSITE" id="PS50850"/>
    </source>
</evidence>
<feature type="transmembrane region" description="Helical" evidence="6">
    <location>
        <begin position="472"/>
        <end position="490"/>
    </location>
</feature>
<evidence type="ECO:0000313" key="8">
    <source>
        <dbReference type="EMBL" id="WPH03556.1"/>
    </source>
</evidence>
<dbReference type="PANTHER" id="PTHR23502:SF50">
    <property type="entry name" value="TRANSPORTER, PUTATIVE (AFU_ORTHOLOGUE AFUA_5G00430)-RELATED"/>
    <property type="match status" value="1"/>
</dbReference>
<dbReference type="EMBL" id="CP138589">
    <property type="protein sequence ID" value="WPH03556.1"/>
    <property type="molecule type" value="Genomic_DNA"/>
</dbReference>
<evidence type="ECO:0000256" key="5">
    <source>
        <dbReference type="SAM" id="MobiDB-lite"/>
    </source>
</evidence>
<proteinExistence type="predicted"/>
<feature type="region of interest" description="Disordered" evidence="5">
    <location>
        <begin position="259"/>
        <end position="283"/>
    </location>
</feature>
<feature type="transmembrane region" description="Helical" evidence="6">
    <location>
        <begin position="117"/>
        <end position="134"/>
    </location>
</feature>
<feature type="transmembrane region" description="Helical" evidence="6">
    <location>
        <begin position="365"/>
        <end position="387"/>
    </location>
</feature>
<feature type="transmembrane region" description="Helical" evidence="6">
    <location>
        <begin position="321"/>
        <end position="345"/>
    </location>
</feature>
<dbReference type="Proteomes" id="UP001303373">
    <property type="component" value="Chromosome 10"/>
</dbReference>
<dbReference type="AlphaFoldDB" id="A0AAQ3RBK2"/>
<dbReference type="GO" id="GO:0022857">
    <property type="term" value="F:transmembrane transporter activity"/>
    <property type="evidence" value="ECO:0007669"/>
    <property type="project" value="InterPro"/>
</dbReference>
<feature type="transmembrane region" description="Helical" evidence="6">
    <location>
        <begin position="178"/>
        <end position="197"/>
    </location>
</feature>
<protein>
    <recommendedName>
        <fullName evidence="7">Major facilitator superfamily (MFS) profile domain-containing protein</fullName>
    </recommendedName>
</protein>
<feature type="transmembrane region" description="Helical" evidence="6">
    <location>
        <begin position="502"/>
        <end position="524"/>
    </location>
</feature>
<evidence type="ECO:0000256" key="1">
    <source>
        <dbReference type="ARBA" id="ARBA00004141"/>
    </source>
</evidence>
<keyword evidence="9" id="KW-1185">Reference proteome</keyword>
<feature type="transmembrane region" description="Helical" evidence="6">
    <location>
        <begin position="50"/>
        <end position="69"/>
    </location>
</feature>
<dbReference type="GO" id="GO:0005886">
    <property type="term" value="C:plasma membrane"/>
    <property type="evidence" value="ECO:0007669"/>
    <property type="project" value="TreeGrafter"/>
</dbReference>
<organism evidence="8 9">
    <name type="scientific">Acrodontium crateriforme</name>
    <dbReference type="NCBI Taxonomy" id="150365"/>
    <lineage>
        <taxon>Eukaryota</taxon>
        <taxon>Fungi</taxon>
        <taxon>Dikarya</taxon>
        <taxon>Ascomycota</taxon>
        <taxon>Pezizomycotina</taxon>
        <taxon>Dothideomycetes</taxon>
        <taxon>Dothideomycetidae</taxon>
        <taxon>Mycosphaerellales</taxon>
        <taxon>Teratosphaeriaceae</taxon>
        <taxon>Acrodontium</taxon>
    </lineage>
</organism>
<sequence length="547" mass="61076">MDGSDDEQFPHGTVRLEQLLDAGDNRIILQPTPSPDPNDPLNWSKLWKTVNFSLVCLYTLLVFVNVDVGTVDYQQLYDELDIGFDQEQVAYGLNTLGLAVGSILFIPFALKYGRRPVYILSIIVSIAGAVWQGTTQTAGDLYGSNLIAGLAGSVAEVICQMTIADLFFVHQRATANSIYLVMVSMGAYLGPVAAGYVAESQGWRWIFWWTTIIGAVNLVLYIFFYEETKYDPTTEAPVVTAPAVVSSLFTRTQTPDSTRNLIGKPRDGANAESGRTNTDLSTNTNTSITRRRPYLRRLFHTSSSHGDWLTFIRHSWQGFHILFTIPIIAWITFMSSALFALFAIVNQTFSIYFVLDPYNFTPSGIGLMNLPPFIGGILGSLYGGWLNDWLIRQLARRNKGIYEPEMRLWLALPSIILMPGSLLLFGLSTNYGLPWIIPCVGLAMNGFAYVSLSNCLLTYLMDSYIEIIGDTMVQFAFVRNAFATIVVVAMDPWTDAMGLDGIYIICASVSFVLCATIIPVYFYGKRMRIKSGPRYEKMSKRQYTTRA</sequence>
<evidence type="ECO:0000313" key="9">
    <source>
        <dbReference type="Proteomes" id="UP001303373"/>
    </source>
</evidence>
<evidence type="ECO:0000256" key="4">
    <source>
        <dbReference type="ARBA" id="ARBA00023136"/>
    </source>
</evidence>
<comment type="subcellular location">
    <subcellularLocation>
        <location evidence="1">Membrane</location>
        <topology evidence="1">Multi-pass membrane protein</topology>
    </subcellularLocation>
</comment>
<dbReference type="InterPro" id="IPR020846">
    <property type="entry name" value="MFS_dom"/>
</dbReference>
<dbReference type="Pfam" id="PF07690">
    <property type="entry name" value="MFS_1"/>
    <property type="match status" value="1"/>
</dbReference>
<feature type="transmembrane region" description="Helical" evidence="6">
    <location>
        <begin position="408"/>
        <end position="429"/>
    </location>
</feature>
<feature type="transmembrane region" description="Helical" evidence="6">
    <location>
        <begin position="89"/>
        <end position="110"/>
    </location>
</feature>
<dbReference type="InterPro" id="IPR011701">
    <property type="entry name" value="MFS"/>
</dbReference>
<keyword evidence="3 6" id="KW-1133">Transmembrane helix</keyword>
<dbReference type="PROSITE" id="PS50850">
    <property type="entry name" value="MFS"/>
    <property type="match status" value="1"/>
</dbReference>
<evidence type="ECO:0000256" key="2">
    <source>
        <dbReference type="ARBA" id="ARBA00022692"/>
    </source>
</evidence>
<accession>A0AAQ3RBK2</accession>
<evidence type="ECO:0000256" key="3">
    <source>
        <dbReference type="ARBA" id="ARBA00022989"/>
    </source>
</evidence>
<gene>
    <name evidence="8" type="ORF">R9X50_00643700</name>
</gene>
<feature type="domain" description="Major facilitator superfamily (MFS) profile" evidence="7">
    <location>
        <begin position="51"/>
        <end position="547"/>
    </location>
</feature>
<dbReference type="InterPro" id="IPR036259">
    <property type="entry name" value="MFS_trans_sf"/>
</dbReference>
<reference evidence="8 9" key="1">
    <citation type="submission" date="2023-11" db="EMBL/GenBank/DDBJ databases">
        <title>An acidophilic fungus is an integral part of prey digestion in a carnivorous sundew plant.</title>
        <authorList>
            <person name="Tsai I.J."/>
        </authorList>
    </citation>
    <scope>NUCLEOTIDE SEQUENCE [LARGE SCALE GENOMIC DNA]</scope>
    <source>
        <strain evidence="8">169a</strain>
    </source>
</reference>
<evidence type="ECO:0000256" key="6">
    <source>
        <dbReference type="SAM" id="Phobius"/>
    </source>
</evidence>
<feature type="transmembrane region" description="Helical" evidence="6">
    <location>
        <begin position="203"/>
        <end position="224"/>
    </location>
</feature>
<dbReference type="SUPFAM" id="SSF103473">
    <property type="entry name" value="MFS general substrate transporter"/>
    <property type="match status" value="1"/>
</dbReference>
<feature type="transmembrane region" description="Helical" evidence="6">
    <location>
        <begin position="435"/>
        <end position="460"/>
    </location>
</feature>
<dbReference type="Gene3D" id="1.20.1250.20">
    <property type="entry name" value="MFS general substrate transporter like domains"/>
    <property type="match status" value="1"/>
</dbReference>
<dbReference type="PANTHER" id="PTHR23502">
    <property type="entry name" value="MAJOR FACILITATOR SUPERFAMILY"/>
    <property type="match status" value="1"/>
</dbReference>
<feature type="transmembrane region" description="Helical" evidence="6">
    <location>
        <begin position="146"/>
        <end position="169"/>
    </location>
</feature>
<keyword evidence="2 6" id="KW-0812">Transmembrane</keyword>